<dbReference type="Pfam" id="PF21848">
    <property type="entry name" value="DUF6907"/>
    <property type="match status" value="1"/>
</dbReference>
<dbReference type="OrthoDB" id="4335926at2"/>
<dbReference type="GeneID" id="40834422"/>
<dbReference type="InterPro" id="IPR054202">
    <property type="entry name" value="DUF6907"/>
</dbReference>
<sequence length="138" mass="15084">MSADDEPLYAAEFAPVEGGRVTIRTRDYGTVVLDEPDWCNGRHMQGGFREDIQHQSADVDMTFNVGQATGPATLLSSYLQLRPFSPTRPDLLMSVEFSDQDVALDPAGLDALAAALVEHACVVRHAARRLAVLRETGR</sequence>
<protein>
    <submittedName>
        <fullName evidence="1">Uncharacterized protein</fullName>
    </submittedName>
</protein>
<dbReference type="STRING" id="1196353.SAMN05444921_1442"/>
<proteinExistence type="predicted"/>
<gene>
    <name evidence="1" type="ORF">SAMN05444921_1442</name>
</gene>
<dbReference type="AlphaFoldDB" id="A0A1H0EG48"/>
<name>A0A1H0EG48_9ACTN</name>
<organism evidence="1 2">
    <name type="scientific">Streptomyces wuyuanensis</name>
    <dbReference type="NCBI Taxonomy" id="1196353"/>
    <lineage>
        <taxon>Bacteria</taxon>
        <taxon>Bacillati</taxon>
        <taxon>Actinomycetota</taxon>
        <taxon>Actinomycetes</taxon>
        <taxon>Kitasatosporales</taxon>
        <taxon>Streptomycetaceae</taxon>
        <taxon>Streptomyces</taxon>
    </lineage>
</organism>
<reference evidence="2" key="1">
    <citation type="submission" date="2016-10" db="EMBL/GenBank/DDBJ databases">
        <authorList>
            <person name="Varghese N."/>
            <person name="Submissions S."/>
        </authorList>
    </citation>
    <scope>NUCLEOTIDE SEQUENCE [LARGE SCALE GENOMIC DNA]</scope>
    <source>
        <strain evidence="2">CGMCC 4.7042</strain>
    </source>
</reference>
<keyword evidence="2" id="KW-1185">Reference proteome</keyword>
<dbReference type="RefSeq" id="WP_093662614.1">
    <property type="nucleotide sequence ID" value="NZ_FNHI01000044.1"/>
</dbReference>
<accession>A0A1H0EG48</accession>
<dbReference type="EMBL" id="FNHI01000044">
    <property type="protein sequence ID" value="SDN81246.1"/>
    <property type="molecule type" value="Genomic_DNA"/>
</dbReference>
<evidence type="ECO:0000313" key="2">
    <source>
        <dbReference type="Proteomes" id="UP000199063"/>
    </source>
</evidence>
<dbReference type="Proteomes" id="UP000199063">
    <property type="component" value="Unassembled WGS sequence"/>
</dbReference>
<evidence type="ECO:0000313" key="1">
    <source>
        <dbReference type="EMBL" id="SDN81246.1"/>
    </source>
</evidence>